<dbReference type="InterPro" id="IPR005302">
    <property type="entry name" value="MoCF_Sase_C"/>
</dbReference>
<dbReference type="Pfam" id="PF03473">
    <property type="entry name" value="MOSC"/>
    <property type="match status" value="1"/>
</dbReference>
<dbReference type="PANTHER" id="PTHR14237">
    <property type="entry name" value="MOLYBDOPTERIN COFACTOR SULFURASE MOSC"/>
    <property type="match status" value="1"/>
</dbReference>
<name>A0ABM5KDX4_DIAVI</name>
<dbReference type="RefSeq" id="XP_050508402.1">
    <property type="nucleotide sequence ID" value="XM_050652445.1"/>
</dbReference>
<feature type="domain" description="MOSC" evidence="1">
    <location>
        <begin position="154"/>
        <end position="306"/>
    </location>
</feature>
<dbReference type="PROSITE" id="PS51340">
    <property type="entry name" value="MOSC"/>
    <property type="match status" value="1"/>
</dbReference>
<accession>A0ABM5KDX4</accession>
<dbReference type="SUPFAM" id="SSF141673">
    <property type="entry name" value="MOSC N-terminal domain-like"/>
    <property type="match status" value="1"/>
</dbReference>
<keyword evidence="3" id="KW-1185">Reference proteome</keyword>
<protein>
    <recommendedName>
        <fullName evidence="1">MOSC domain-containing protein</fullName>
    </recommendedName>
</protein>
<dbReference type="EnsemblMetazoa" id="XM_050652445.1">
    <property type="protein sequence ID" value="XP_050508402.1"/>
    <property type="gene ID" value="LOC126885716"/>
</dbReference>
<dbReference type="InterPro" id="IPR011037">
    <property type="entry name" value="Pyrv_Knase-like_insert_dom_sf"/>
</dbReference>
<dbReference type="Pfam" id="PF03476">
    <property type="entry name" value="MOSC_N"/>
    <property type="match status" value="1"/>
</dbReference>
<dbReference type="Proteomes" id="UP001652700">
    <property type="component" value="Unplaced"/>
</dbReference>
<proteinExistence type="predicted"/>
<reference evidence="2" key="1">
    <citation type="submission" date="2025-05" db="UniProtKB">
        <authorList>
            <consortium name="EnsemblMetazoa"/>
        </authorList>
    </citation>
    <scope>IDENTIFICATION</scope>
</reference>
<evidence type="ECO:0000259" key="1">
    <source>
        <dbReference type="PROSITE" id="PS51340"/>
    </source>
</evidence>
<dbReference type="SUPFAM" id="SSF50800">
    <property type="entry name" value="PK beta-barrel domain-like"/>
    <property type="match status" value="1"/>
</dbReference>
<organism evidence="2 3">
    <name type="scientific">Diabrotica virgifera virgifera</name>
    <name type="common">western corn rootworm</name>
    <dbReference type="NCBI Taxonomy" id="50390"/>
    <lineage>
        <taxon>Eukaryota</taxon>
        <taxon>Metazoa</taxon>
        <taxon>Ecdysozoa</taxon>
        <taxon>Arthropoda</taxon>
        <taxon>Hexapoda</taxon>
        <taxon>Insecta</taxon>
        <taxon>Pterygota</taxon>
        <taxon>Neoptera</taxon>
        <taxon>Endopterygota</taxon>
        <taxon>Coleoptera</taxon>
        <taxon>Polyphaga</taxon>
        <taxon>Cucujiformia</taxon>
        <taxon>Chrysomeloidea</taxon>
        <taxon>Chrysomelidae</taxon>
        <taxon>Galerucinae</taxon>
        <taxon>Diabroticina</taxon>
        <taxon>Diabroticites</taxon>
        <taxon>Diabrotica</taxon>
    </lineage>
</organism>
<evidence type="ECO:0000313" key="3">
    <source>
        <dbReference type="Proteomes" id="UP001652700"/>
    </source>
</evidence>
<dbReference type="PANTHER" id="PTHR14237:SF19">
    <property type="entry name" value="MITOCHONDRIAL AMIDOXIME REDUCING COMPONENT 1"/>
    <property type="match status" value="1"/>
</dbReference>
<sequence length="308" mass="35156">MHQLKMATEWRKVGKVKKLCIYPFKSGKRIEVKEAECTKQGFREVEKGHRKLLLRDRSFVVYEQNYLEYRSAKHFPKLVLLEVKSHDANSIALNAPGMEPLIIPIPTGKEVHIKQLRETIPLIDCGDKASTWISTYLQGDKPGLRIGYNNGTNKRSAEVHQKQIDYCNRGMTSDSMGLSSNMCAVMLNNAASIRDFQKKSGISEINENNFRPNILVDDDNLEPFLEDQWEYLKIGDVIFKNVLECVRCLLTTVDMDKGVLRSDREPLRTLGTYRVSNGPKKDPLMGIFLEVIKTGKVSLHDDVYVGNY</sequence>
<dbReference type="GeneID" id="126885716"/>
<dbReference type="InterPro" id="IPR005303">
    <property type="entry name" value="MOCOS_middle"/>
</dbReference>
<evidence type="ECO:0000313" key="2">
    <source>
        <dbReference type="EnsemblMetazoa" id="XP_050508402.1"/>
    </source>
</evidence>